<gene>
    <name evidence="1" type="ORF">S01H4_22740</name>
</gene>
<accession>X1CXR8</accession>
<dbReference type="EMBL" id="BART01010465">
    <property type="protein sequence ID" value="GAG88996.1"/>
    <property type="molecule type" value="Genomic_DNA"/>
</dbReference>
<evidence type="ECO:0000313" key="1">
    <source>
        <dbReference type="EMBL" id="GAG88996.1"/>
    </source>
</evidence>
<comment type="caution">
    <text evidence="1">The sequence shown here is derived from an EMBL/GenBank/DDBJ whole genome shotgun (WGS) entry which is preliminary data.</text>
</comment>
<organism evidence="1">
    <name type="scientific">marine sediment metagenome</name>
    <dbReference type="NCBI Taxonomy" id="412755"/>
    <lineage>
        <taxon>unclassified sequences</taxon>
        <taxon>metagenomes</taxon>
        <taxon>ecological metagenomes</taxon>
    </lineage>
</organism>
<dbReference type="AlphaFoldDB" id="X1CXR8"/>
<protein>
    <submittedName>
        <fullName evidence="1">Uncharacterized protein</fullName>
    </submittedName>
</protein>
<reference evidence="1" key="1">
    <citation type="journal article" date="2014" name="Front. Microbiol.">
        <title>High frequency of phylogenetically diverse reductive dehalogenase-homologous genes in deep subseafloor sedimentary metagenomes.</title>
        <authorList>
            <person name="Kawai M."/>
            <person name="Futagami T."/>
            <person name="Toyoda A."/>
            <person name="Takaki Y."/>
            <person name="Nishi S."/>
            <person name="Hori S."/>
            <person name="Arai W."/>
            <person name="Tsubouchi T."/>
            <person name="Morono Y."/>
            <person name="Uchiyama I."/>
            <person name="Ito T."/>
            <person name="Fujiyama A."/>
            <person name="Inagaki F."/>
            <person name="Takami H."/>
        </authorList>
    </citation>
    <scope>NUCLEOTIDE SEQUENCE</scope>
    <source>
        <strain evidence="1">Expedition CK06-06</strain>
    </source>
</reference>
<name>X1CXR8_9ZZZZ</name>
<sequence>MEASISFAYDEGTEAMRVHTKVTSVAGVGAFVPQLVSRAGALVGVLHAGTELWALLGTDHPVRACPKHHCGVCVSWAQLGLSRPSR</sequence>
<proteinExistence type="predicted"/>